<dbReference type="EC" id="3.1.3.78" evidence="4 11"/>
<evidence type="ECO:0000256" key="3">
    <source>
        <dbReference type="ARBA" id="ARBA00004155"/>
    </source>
</evidence>
<dbReference type="EMBL" id="KN716616">
    <property type="protein sequence ID" value="KJH42866.1"/>
    <property type="molecule type" value="Genomic_DNA"/>
</dbReference>
<name>A0A0D8XKK1_DICVI</name>
<evidence type="ECO:0000313" key="12">
    <source>
        <dbReference type="EMBL" id="KJH42866.1"/>
    </source>
</evidence>
<dbReference type="Pfam" id="PF09788">
    <property type="entry name" value="Tmemb_55A"/>
    <property type="match status" value="1"/>
</dbReference>
<evidence type="ECO:0000256" key="7">
    <source>
        <dbReference type="ARBA" id="ARBA00022801"/>
    </source>
</evidence>
<keyword evidence="10 11" id="KW-0458">Lysosome</keyword>
<keyword evidence="8 11" id="KW-1133">Transmembrane helix</keyword>
<dbReference type="GO" id="GO:0005765">
    <property type="term" value="C:lysosomal membrane"/>
    <property type="evidence" value="ECO:0007669"/>
    <property type="project" value="UniProtKB-SubCell"/>
</dbReference>
<keyword evidence="5 11" id="KW-0812">Transmembrane</keyword>
<dbReference type="GO" id="GO:0031902">
    <property type="term" value="C:late endosome membrane"/>
    <property type="evidence" value="ECO:0007669"/>
    <property type="project" value="UniProtKB-SubCell"/>
</dbReference>
<reference evidence="12 13" key="1">
    <citation type="submission" date="2013-11" db="EMBL/GenBank/DDBJ databases">
        <title>Draft genome of the bovine lungworm Dictyocaulus viviparus.</title>
        <authorList>
            <person name="Mitreva M."/>
        </authorList>
    </citation>
    <scope>NUCLEOTIDE SEQUENCE [LARGE SCALE GENOMIC DNA]</scope>
    <source>
        <strain evidence="12 13">HannoverDv2000</strain>
    </source>
</reference>
<feature type="transmembrane region" description="Helical" evidence="11">
    <location>
        <begin position="120"/>
        <end position="138"/>
    </location>
</feature>
<accession>A0A0D8XKK1</accession>
<evidence type="ECO:0000256" key="4">
    <source>
        <dbReference type="ARBA" id="ARBA00012936"/>
    </source>
</evidence>
<keyword evidence="13" id="KW-1185">Reference proteome</keyword>
<evidence type="ECO:0000256" key="11">
    <source>
        <dbReference type="RuleBase" id="RU365008"/>
    </source>
</evidence>
<comment type="function">
    <text evidence="11">Catalyzes the hydrolysis of phosphatidylinositol-4,5-bisphosphate (PtdIns-4,5-P2) to phosphatidylinositol-4-phosphate (PtdIns-4-P).</text>
</comment>
<gene>
    <name evidence="12" type="ORF">DICVIV_11143</name>
</gene>
<evidence type="ECO:0000256" key="10">
    <source>
        <dbReference type="ARBA" id="ARBA00023228"/>
    </source>
</evidence>
<organism evidence="12 13">
    <name type="scientific">Dictyocaulus viviparus</name>
    <name type="common">Bovine lungworm</name>
    <dbReference type="NCBI Taxonomy" id="29172"/>
    <lineage>
        <taxon>Eukaryota</taxon>
        <taxon>Metazoa</taxon>
        <taxon>Ecdysozoa</taxon>
        <taxon>Nematoda</taxon>
        <taxon>Chromadorea</taxon>
        <taxon>Rhabditida</taxon>
        <taxon>Rhabditina</taxon>
        <taxon>Rhabditomorpha</taxon>
        <taxon>Strongyloidea</taxon>
        <taxon>Metastrongylidae</taxon>
        <taxon>Dictyocaulus</taxon>
    </lineage>
</organism>
<keyword evidence="9 11" id="KW-0472">Membrane</keyword>
<dbReference type="OrthoDB" id="5792163at2759"/>
<evidence type="ECO:0000313" key="13">
    <source>
        <dbReference type="Proteomes" id="UP000053766"/>
    </source>
</evidence>
<evidence type="ECO:0000256" key="6">
    <source>
        <dbReference type="ARBA" id="ARBA00022753"/>
    </source>
</evidence>
<dbReference type="AlphaFoldDB" id="A0A0D8XKK1"/>
<evidence type="ECO:0000256" key="9">
    <source>
        <dbReference type="ARBA" id="ARBA00023136"/>
    </source>
</evidence>
<dbReference type="Gene3D" id="2.20.28.30">
    <property type="entry name" value="RNA polymerase ii, chain L"/>
    <property type="match status" value="1"/>
</dbReference>
<keyword evidence="7 11" id="KW-0378">Hydrolase</keyword>
<dbReference type="GO" id="GO:0046856">
    <property type="term" value="P:phosphatidylinositol dephosphorylation"/>
    <property type="evidence" value="ECO:0007669"/>
    <property type="project" value="InterPro"/>
</dbReference>
<dbReference type="Proteomes" id="UP000053766">
    <property type="component" value="Unassembled WGS sequence"/>
</dbReference>
<evidence type="ECO:0000256" key="8">
    <source>
        <dbReference type="ARBA" id="ARBA00022989"/>
    </source>
</evidence>
<feature type="transmembrane region" description="Helical" evidence="11">
    <location>
        <begin position="94"/>
        <end position="114"/>
    </location>
</feature>
<keyword evidence="6 11" id="KW-0967">Endosome</keyword>
<comment type="subcellular location">
    <subcellularLocation>
        <location evidence="2 11">Late endosome membrane</location>
        <topology evidence="2 11">Multi-pass membrane protein</topology>
    </subcellularLocation>
    <subcellularLocation>
        <location evidence="3 11">Lysosome membrane</location>
        <topology evidence="3 11">Multi-pass membrane protein</topology>
    </subcellularLocation>
</comment>
<protein>
    <recommendedName>
        <fullName evidence="4 11">Phosphatidylinositol-4,5-bisphosphate 4-phosphatase</fullName>
        <ecNumber evidence="4 11">3.1.3.78</ecNumber>
    </recommendedName>
</protein>
<reference evidence="13" key="2">
    <citation type="journal article" date="2016" name="Sci. Rep.">
        <title>Dictyocaulus viviparus genome, variome and transcriptome elucidate lungworm biology and support future intervention.</title>
        <authorList>
            <person name="McNulty S.N."/>
            <person name="Strube C."/>
            <person name="Rosa B.A."/>
            <person name="Martin J.C."/>
            <person name="Tyagi R."/>
            <person name="Choi Y.J."/>
            <person name="Wang Q."/>
            <person name="Hallsworth Pepin K."/>
            <person name="Zhang X."/>
            <person name="Ozersky P."/>
            <person name="Wilson R.K."/>
            <person name="Sternberg P.W."/>
            <person name="Gasser R.B."/>
            <person name="Mitreva M."/>
        </authorList>
    </citation>
    <scope>NUCLEOTIDE SEQUENCE [LARGE SCALE GENOMIC DNA]</scope>
    <source>
        <strain evidence="13">HannoverDv2000</strain>
    </source>
</reference>
<dbReference type="GO" id="GO:0034597">
    <property type="term" value="F:phosphatidylinositol-4,5-bisphosphate 4-phosphatase activity"/>
    <property type="evidence" value="ECO:0007669"/>
    <property type="project" value="UniProtKB-EC"/>
</dbReference>
<evidence type="ECO:0000256" key="5">
    <source>
        <dbReference type="ARBA" id="ARBA00022692"/>
    </source>
</evidence>
<evidence type="ECO:0000256" key="2">
    <source>
        <dbReference type="ARBA" id="ARBA00004107"/>
    </source>
</evidence>
<sequence>MKKNTTDLNQLPSKVQHFSWPPGQSFPFEALPPYPAGPNLSKVRYPRDVCSPRYMCPHCGEQFLFHRLRGAVACPFCYNRVSVGHHNRRLACQYLGYGCLLLIACMMMTAFSILLIPQRVYFVLLAGFSLLLSLTSFIKSSQLRTAAEEATMVVEDY</sequence>
<proteinExistence type="predicted"/>
<evidence type="ECO:0000256" key="1">
    <source>
        <dbReference type="ARBA" id="ARBA00001261"/>
    </source>
</evidence>
<dbReference type="InterPro" id="IPR019178">
    <property type="entry name" value="PtdIns-P2-Ptase"/>
</dbReference>
<comment type="catalytic activity">
    <reaction evidence="1 11">
        <text>a 1,2-diacyl-sn-glycero-3-phospho-(1D-myo-inositol-4,5-bisphosphate) + H2O = a 1,2-diacyl-sn-glycero-3-phospho-(1D-myo-inositol-5-phosphate) + phosphate</text>
        <dbReference type="Rhea" id="RHEA:25674"/>
        <dbReference type="ChEBI" id="CHEBI:15377"/>
        <dbReference type="ChEBI" id="CHEBI:43474"/>
        <dbReference type="ChEBI" id="CHEBI:57795"/>
        <dbReference type="ChEBI" id="CHEBI:58456"/>
        <dbReference type="EC" id="3.1.3.78"/>
    </reaction>
</comment>